<gene>
    <name evidence="2" type="ORF">R1sor_008552</name>
</gene>
<evidence type="ECO:0000256" key="1">
    <source>
        <dbReference type="SAM" id="MobiDB-lite"/>
    </source>
</evidence>
<evidence type="ECO:0000313" key="3">
    <source>
        <dbReference type="Proteomes" id="UP001633002"/>
    </source>
</evidence>
<feature type="compositionally biased region" description="Basic and acidic residues" evidence="1">
    <location>
        <begin position="18"/>
        <end position="42"/>
    </location>
</feature>
<protein>
    <submittedName>
        <fullName evidence="2">Uncharacterized protein</fullName>
    </submittedName>
</protein>
<dbReference type="AlphaFoldDB" id="A0ABD3HXW7"/>
<accession>A0ABD3HXW7</accession>
<dbReference type="EMBL" id="JBJQOH010000003">
    <property type="protein sequence ID" value="KAL3694901.1"/>
    <property type="molecule type" value="Genomic_DNA"/>
</dbReference>
<feature type="region of interest" description="Disordered" evidence="1">
    <location>
        <begin position="84"/>
        <end position="111"/>
    </location>
</feature>
<organism evidence="2 3">
    <name type="scientific">Riccia sorocarpa</name>
    <dbReference type="NCBI Taxonomy" id="122646"/>
    <lineage>
        <taxon>Eukaryota</taxon>
        <taxon>Viridiplantae</taxon>
        <taxon>Streptophyta</taxon>
        <taxon>Embryophyta</taxon>
        <taxon>Marchantiophyta</taxon>
        <taxon>Marchantiopsida</taxon>
        <taxon>Marchantiidae</taxon>
        <taxon>Marchantiales</taxon>
        <taxon>Ricciaceae</taxon>
        <taxon>Riccia</taxon>
    </lineage>
</organism>
<name>A0ABD3HXW7_9MARC</name>
<evidence type="ECO:0000313" key="2">
    <source>
        <dbReference type="EMBL" id="KAL3694901.1"/>
    </source>
</evidence>
<proteinExistence type="predicted"/>
<feature type="compositionally biased region" description="Acidic residues" evidence="1">
    <location>
        <begin position="43"/>
        <end position="56"/>
    </location>
</feature>
<dbReference type="Proteomes" id="UP001633002">
    <property type="component" value="Unassembled WGS sequence"/>
</dbReference>
<comment type="caution">
    <text evidence="2">The sequence shown here is derived from an EMBL/GenBank/DDBJ whole genome shotgun (WGS) entry which is preliminary data.</text>
</comment>
<keyword evidence="3" id="KW-1185">Reference proteome</keyword>
<reference evidence="2 3" key="1">
    <citation type="submission" date="2024-09" db="EMBL/GenBank/DDBJ databases">
        <title>Chromosome-scale assembly of Riccia sorocarpa.</title>
        <authorList>
            <person name="Paukszto L."/>
        </authorList>
    </citation>
    <scope>NUCLEOTIDE SEQUENCE [LARGE SCALE GENOMIC DNA]</scope>
    <source>
        <strain evidence="2">LP-2024</strain>
        <tissue evidence="2">Aerial parts of the thallus</tissue>
    </source>
</reference>
<feature type="region of interest" description="Disordered" evidence="1">
    <location>
        <begin position="1"/>
        <end position="62"/>
    </location>
</feature>
<sequence>MPEVIQYQDPEDVESQEESEHGQSHEESEHESASRSSGKHEGVDDEDEEEDPESLDFADLGVSRKEQVSVEKIFSDLISFEENLPKKGKRKTDDSVCTSNPKKPRRGKNLRASTLAESSDAMANLSKKDEEKLLKTDSTSLCRFTFSARAPYFL</sequence>